<proteinExistence type="inferred from homology"/>
<dbReference type="InterPro" id="IPR051913">
    <property type="entry name" value="GH2_Domain-Containing"/>
</dbReference>
<dbReference type="Gene3D" id="2.60.120.260">
    <property type="entry name" value="Galactose-binding domain-like"/>
    <property type="match status" value="1"/>
</dbReference>
<evidence type="ECO:0000256" key="1">
    <source>
        <dbReference type="ARBA" id="ARBA00007401"/>
    </source>
</evidence>
<evidence type="ECO:0000313" key="3">
    <source>
        <dbReference type="EMBL" id="GAJ13085.1"/>
    </source>
</evidence>
<gene>
    <name evidence="3" type="ORF">S12H4_49552</name>
</gene>
<sequence>MLMFRKQISLDGEWQFQLDHKQIGEEQEWFSPKTDASSWLYVCVPSVWDNYNYGLKGYEGTCWYRREFEIDMEKAEKKVRLCFAGVNHAIKAWINGEYIGNHEGPYTPFEFDISDKLK</sequence>
<protein>
    <recommendedName>
        <fullName evidence="2">Glycosyl hydrolases family 2 sugar binding domain-containing protein</fullName>
    </recommendedName>
</protein>
<comment type="caution">
    <text evidence="3">The sequence shown here is derived from an EMBL/GenBank/DDBJ whole genome shotgun (WGS) entry which is preliminary data.</text>
</comment>
<dbReference type="InterPro" id="IPR006104">
    <property type="entry name" value="Glyco_hydro_2_N"/>
</dbReference>
<dbReference type="AlphaFoldDB" id="X1VT57"/>
<comment type="similarity">
    <text evidence="1">Belongs to the glycosyl hydrolase 2 family.</text>
</comment>
<dbReference type="PANTHER" id="PTHR42732">
    <property type="entry name" value="BETA-GALACTOSIDASE"/>
    <property type="match status" value="1"/>
</dbReference>
<dbReference type="GO" id="GO:0005975">
    <property type="term" value="P:carbohydrate metabolic process"/>
    <property type="evidence" value="ECO:0007669"/>
    <property type="project" value="InterPro"/>
</dbReference>
<dbReference type="SUPFAM" id="SSF49785">
    <property type="entry name" value="Galactose-binding domain-like"/>
    <property type="match status" value="1"/>
</dbReference>
<feature type="non-terminal residue" evidence="3">
    <location>
        <position position="118"/>
    </location>
</feature>
<feature type="domain" description="Glycosyl hydrolases family 2 sugar binding" evidence="2">
    <location>
        <begin position="57"/>
        <end position="115"/>
    </location>
</feature>
<reference evidence="3" key="1">
    <citation type="journal article" date="2014" name="Front. Microbiol.">
        <title>High frequency of phylogenetically diverse reductive dehalogenase-homologous genes in deep subseafloor sedimentary metagenomes.</title>
        <authorList>
            <person name="Kawai M."/>
            <person name="Futagami T."/>
            <person name="Toyoda A."/>
            <person name="Takaki Y."/>
            <person name="Nishi S."/>
            <person name="Hori S."/>
            <person name="Arai W."/>
            <person name="Tsubouchi T."/>
            <person name="Morono Y."/>
            <person name="Uchiyama I."/>
            <person name="Ito T."/>
            <person name="Fujiyama A."/>
            <person name="Inagaki F."/>
            <person name="Takami H."/>
        </authorList>
    </citation>
    <scope>NUCLEOTIDE SEQUENCE</scope>
    <source>
        <strain evidence="3">Expedition CK06-06</strain>
    </source>
</reference>
<dbReference type="PANTHER" id="PTHR42732:SF1">
    <property type="entry name" value="BETA-MANNOSIDASE"/>
    <property type="match status" value="1"/>
</dbReference>
<dbReference type="GO" id="GO:0004553">
    <property type="term" value="F:hydrolase activity, hydrolyzing O-glycosyl compounds"/>
    <property type="evidence" value="ECO:0007669"/>
    <property type="project" value="InterPro"/>
</dbReference>
<accession>X1VT57</accession>
<dbReference type="Pfam" id="PF02837">
    <property type="entry name" value="Glyco_hydro_2_N"/>
    <property type="match status" value="1"/>
</dbReference>
<dbReference type="EMBL" id="BARW01031103">
    <property type="protein sequence ID" value="GAJ13085.1"/>
    <property type="molecule type" value="Genomic_DNA"/>
</dbReference>
<name>X1VT57_9ZZZZ</name>
<dbReference type="InterPro" id="IPR008979">
    <property type="entry name" value="Galactose-bd-like_sf"/>
</dbReference>
<evidence type="ECO:0000259" key="2">
    <source>
        <dbReference type="Pfam" id="PF02837"/>
    </source>
</evidence>
<organism evidence="3">
    <name type="scientific">marine sediment metagenome</name>
    <dbReference type="NCBI Taxonomy" id="412755"/>
    <lineage>
        <taxon>unclassified sequences</taxon>
        <taxon>metagenomes</taxon>
        <taxon>ecological metagenomes</taxon>
    </lineage>
</organism>